<evidence type="ECO:0000313" key="21">
    <source>
        <dbReference type="EMBL" id="RHC76245.1"/>
    </source>
</evidence>
<evidence type="ECO:0000313" key="43">
    <source>
        <dbReference type="Proteomes" id="UP000487989"/>
    </source>
</evidence>
<evidence type="ECO:0000313" key="5">
    <source>
        <dbReference type="EMBL" id="KAB4173629.1"/>
    </source>
</evidence>
<dbReference type="EMBL" id="WCTJ01000036">
    <property type="protein sequence ID" value="KAB4248765.1"/>
    <property type="molecule type" value="Genomic_DNA"/>
</dbReference>
<evidence type="ECO:0000313" key="14">
    <source>
        <dbReference type="EMBL" id="OUN54284.1"/>
    </source>
</evidence>
<dbReference type="Proteomes" id="UP001213309">
    <property type="component" value="Unassembled WGS sequence"/>
</dbReference>
<dbReference type="InterPro" id="IPR021457">
    <property type="entry name" value="DUF3108"/>
</dbReference>
<dbReference type="EMBL" id="QSJZ01000009">
    <property type="protein sequence ID" value="RHE22743.1"/>
    <property type="molecule type" value="Genomic_DNA"/>
</dbReference>
<evidence type="ECO:0000313" key="13">
    <source>
        <dbReference type="EMBL" id="MDU0243526.1"/>
    </source>
</evidence>
<dbReference type="EMBL" id="WCUQ01000002">
    <property type="protein sequence ID" value="KAB4127710.1"/>
    <property type="molecule type" value="Genomic_DNA"/>
</dbReference>
<evidence type="ECO:0000313" key="29">
    <source>
        <dbReference type="Proteomes" id="UP000263754"/>
    </source>
</evidence>
<dbReference type="Pfam" id="PF11306">
    <property type="entry name" value="DUF3108"/>
    <property type="match status" value="1"/>
</dbReference>
<evidence type="ECO:0000313" key="16">
    <source>
        <dbReference type="EMBL" id="RGJ96043.1"/>
    </source>
</evidence>
<evidence type="ECO:0000313" key="42">
    <source>
        <dbReference type="Proteomes" id="UP000466952"/>
    </source>
</evidence>
<dbReference type="EMBL" id="WCTR01000003">
    <property type="protein sequence ID" value="KAB4214715.1"/>
    <property type="molecule type" value="Genomic_DNA"/>
</dbReference>
<evidence type="ECO:0000313" key="35">
    <source>
        <dbReference type="Proteomes" id="UP000286114"/>
    </source>
</evidence>
<dbReference type="EMBL" id="QSIF01000002">
    <property type="protein sequence ID" value="RHC76245.1"/>
    <property type="molecule type" value="Genomic_DNA"/>
</dbReference>
<evidence type="ECO:0000313" key="11">
    <source>
        <dbReference type="EMBL" id="MDC1879449.1"/>
    </source>
</evidence>
<evidence type="ECO:0000313" key="38">
    <source>
        <dbReference type="Proteomes" id="UP000434462"/>
    </source>
</evidence>
<evidence type="ECO:0000313" key="26">
    <source>
        <dbReference type="Proteomes" id="UP000260795"/>
    </source>
</evidence>
<evidence type="ECO:0000313" key="17">
    <source>
        <dbReference type="EMBL" id="RGK85097.1"/>
    </source>
</evidence>
<dbReference type="Proteomes" id="UP000260795">
    <property type="component" value="Unassembled WGS sequence"/>
</dbReference>
<evidence type="ECO:0000313" key="33">
    <source>
        <dbReference type="Proteomes" id="UP000284514"/>
    </source>
</evidence>
<dbReference type="Proteomes" id="UP000438773">
    <property type="component" value="Unassembled WGS sequence"/>
</dbReference>
<evidence type="ECO:0000313" key="30">
    <source>
        <dbReference type="Proteomes" id="UP000283601"/>
    </source>
</evidence>
<dbReference type="Proteomes" id="UP001222603">
    <property type="component" value="Unassembled WGS sequence"/>
</dbReference>
<comment type="caution">
    <text evidence="14">The sequence shown here is derived from an EMBL/GenBank/DDBJ whole genome shotgun (WGS) entry which is preliminary data.</text>
</comment>
<evidence type="ECO:0000313" key="28">
    <source>
        <dbReference type="Proteomes" id="UP000260874"/>
    </source>
</evidence>
<dbReference type="EMBL" id="JAQNRK010000009">
    <property type="protein sequence ID" value="MDC1794606.1"/>
    <property type="molecule type" value="Genomic_DNA"/>
</dbReference>
<evidence type="ECO:0000313" key="31">
    <source>
        <dbReference type="Proteomes" id="UP000283766"/>
    </source>
</evidence>
<evidence type="ECO:0000313" key="2">
    <source>
        <dbReference type="EMBL" id="KAB4111902.1"/>
    </source>
</evidence>
<evidence type="ECO:0000313" key="18">
    <source>
        <dbReference type="EMBL" id="RGL16010.1"/>
    </source>
</evidence>
<evidence type="ECO:0000313" key="37">
    <source>
        <dbReference type="Proteomes" id="UP000433928"/>
    </source>
</evidence>
<evidence type="ECO:0000313" key="8">
    <source>
        <dbReference type="EMBL" id="KAB4248765.1"/>
    </source>
</evidence>
<dbReference type="EMBL" id="WCUV01000001">
    <property type="protein sequence ID" value="KAB4096369.1"/>
    <property type="molecule type" value="Genomic_DNA"/>
</dbReference>
<dbReference type="Proteomes" id="UP000441711">
    <property type="component" value="Unassembled WGS sequence"/>
</dbReference>
<dbReference type="EMBL" id="QSOF01000007">
    <property type="protein sequence ID" value="RGI77264.1"/>
    <property type="molecule type" value="Genomic_DNA"/>
</dbReference>
<dbReference type="EMBL" id="JAQNSI010000422">
    <property type="protein sequence ID" value="MDC1901818.1"/>
    <property type="molecule type" value="Genomic_DNA"/>
</dbReference>
<name>A0A1Y3UZS3_BACUN</name>
<dbReference type="EMBL" id="QSPV01000003">
    <property type="protein sequence ID" value="RGJ96043.1"/>
    <property type="molecule type" value="Genomic_DNA"/>
</dbReference>
<dbReference type="Proteomes" id="UP000432488">
    <property type="component" value="Unassembled WGS sequence"/>
</dbReference>
<dbReference type="Proteomes" id="UP000260844">
    <property type="component" value="Unassembled WGS sequence"/>
</dbReference>
<dbReference type="OrthoDB" id="9808473at2"/>
<dbReference type="EMBL" id="WCUG01000001">
    <property type="protein sequence ID" value="KAB4173629.1"/>
    <property type="molecule type" value="Genomic_DNA"/>
</dbReference>
<dbReference type="EMBL" id="NFHS01000005">
    <property type="protein sequence ID" value="OUN54284.1"/>
    <property type="molecule type" value="Genomic_DNA"/>
</dbReference>
<evidence type="ECO:0000313" key="9">
    <source>
        <dbReference type="EMBL" id="MDC1751031.1"/>
    </source>
</evidence>
<reference evidence="9 44" key="5">
    <citation type="submission" date="2022-10" db="EMBL/GenBank/DDBJ databases">
        <title>Human gut microbiome strain richness.</title>
        <authorList>
            <person name="Chen-Liaw A."/>
        </authorList>
    </citation>
    <scope>NUCLEOTIDE SEQUENCE</scope>
    <source>
        <strain evidence="12">1001713st1_F9_1001713B170221_170320</strain>
        <strain evidence="11">1001713st2_A4_1001713B170214_170313</strain>
        <strain evidence="9">A1_m1001262Bd0_191120</strain>
        <strain evidence="10 44">D53st1_B1_D53t1_180928</strain>
    </source>
</reference>
<dbReference type="AlphaFoldDB" id="A0A1Y3UZS3"/>
<evidence type="ECO:0000313" key="3">
    <source>
        <dbReference type="EMBL" id="KAB4119603.1"/>
    </source>
</evidence>
<evidence type="ECO:0000313" key="34">
    <source>
        <dbReference type="Proteomes" id="UP000284640"/>
    </source>
</evidence>
<dbReference type="Proteomes" id="UP001181247">
    <property type="component" value="Unassembled WGS sequence"/>
</dbReference>
<dbReference type="EMBL" id="WCUP01000001">
    <property type="protein sequence ID" value="KAB4111902.1"/>
    <property type="molecule type" value="Genomic_DNA"/>
</dbReference>
<evidence type="ECO:0000313" key="39">
    <source>
        <dbReference type="Proteomes" id="UP000438773"/>
    </source>
</evidence>
<evidence type="ECO:0000313" key="22">
    <source>
        <dbReference type="EMBL" id="RHE22743.1"/>
    </source>
</evidence>
<evidence type="ECO:0000313" key="32">
    <source>
        <dbReference type="Proteomes" id="UP000284022"/>
    </source>
</evidence>
<reference evidence="14" key="2">
    <citation type="journal article" date="2018" name="BMC Genomics">
        <title>Whole genome sequencing and function prediction of 133 gut anaerobes isolated from chicken caecum in pure cultures.</title>
        <authorList>
            <person name="Medvecky M."/>
            <person name="Cejkova D."/>
            <person name="Polansky O."/>
            <person name="Karasova D."/>
            <person name="Kubasova T."/>
            <person name="Cizek A."/>
            <person name="Rychlik I."/>
        </authorList>
    </citation>
    <scope>NUCLEOTIDE SEQUENCE</scope>
    <source>
        <strain evidence="14">An67</strain>
    </source>
</reference>
<dbReference type="Proteomes" id="UP000462376">
    <property type="component" value="Unassembled WGS sequence"/>
</dbReference>
<dbReference type="EMBL" id="JAWDEU010000002">
    <property type="protein sequence ID" value="MDU0243526.1"/>
    <property type="molecule type" value="Genomic_DNA"/>
</dbReference>
<dbReference type="Proteomes" id="UP000196329">
    <property type="component" value="Unassembled WGS sequence"/>
</dbReference>
<dbReference type="Proteomes" id="UP001215818">
    <property type="component" value="Unassembled WGS sequence"/>
</dbReference>
<dbReference type="Proteomes" id="UP001218502">
    <property type="component" value="Unassembled WGS sequence"/>
</dbReference>
<dbReference type="Proteomes" id="UP000283601">
    <property type="component" value="Unassembled WGS sequence"/>
</dbReference>
<evidence type="ECO:0000313" key="27">
    <source>
        <dbReference type="Proteomes" id="UP000260844"/>
    </source>
</evidence>
<dbReference type="Proteomes" id="UP000263754">
    <property type="component" value="Unassembled WGS sequence"/>
</dbReference>
<evidence type="ECO:0000313" key="36">
    <source>
        <dbReference type="Proteomes" id="UP000432488"/>
    </source>
</evidence>
<evidence type="ECO:0000313" key="20">
    <source>
        <dbReference type="EMBL" id="RHB76540.1"/>
    </source>
</evidence>
<dbReference type="Proteomes" id="UP000284640">
    <property type="component" value="Unassembled WGS sequence"/>
</dbReference>
<evidence type="ECO:0000313" key="23">
    <source>
        <dbReference type="EMBL" id="RHE60512.1"/>
    </source>
</evidence>
<dbReference type="Proteomes" id="UP000487989">
    <property type="component" value="Unassembled WGS sequence"/>
</dbReference>
<dbReference type="EMBL" id="QRXV01000009">
    <property type="protein sequence ID" value="RGU39376.1"/>
    <property type="molecule type" value="Genomic_DNA"/>
</dbReference>
<reference evidence="13" key="6">
    <citation type="submission" date="2023-10" db="EMBL/GenBank/DDBJ databases">
        <title>Genome of Potential pathogenic bacteria in Crohn's disease.</title>
        <authorList>
            <person name="Rodriguez-Palacios A."/>
        </authorList>
    </citation>
    <scope>NUCLEOTIDE SEQUENCE</scope>
    <source>
        <strain evidence="13">CavFT-hAR50</strain>
    </source>
</reference>
<dbReference type="EMBL" id="WCUR01000001">
    <property type="protein sequence ID" value="KAB4119603.1"/>
    <property type="molecule type" value="Genomic_DNA"/>
</dbReference>
<dbReference type="Proteomes" id="UP000283766">
    <property type="component" value="Unassembled WGS sequence"/>
</dbReference>
<reference evidence="36 37" key="4">
    <citation type="journal article" date="2019" name="Nat. Med.">
        <title>A library of human gut bacterial isolates paired with longitudinal multiomics data enables mechanistic microbiome research.</title>
        <authorList>
            <person name="Poyet M."/>
            <person name="Groussin M."/>
            <person name="Gibbons S.M."/>
            <person name="Avila-Pacheco J."/>
            <person name="Jiang X."/>
            <person name="Kearney S.M."/>
            <person name="Perrotta A.R."/>
            <person name="Berdy B."/>
            <person name="Zhao S."/>
            <person name="Lieberman T.D."/>
            <person name="Swanson P.K."/>
            <person name="Smith M."/>
            <person name="Roesemann S."/>
            <person name="Alexander J.E."/>
            <person name="Rich S.A."/>
            <person name="Livny J."/>
            <person name="Vlamakis H."/>
            <person name="Clish C."/>
            <person name="Bullock K."/>
            <person name="Deik A."/>
            <person name="Scott J."/>
            <person name="Pierce K.A."/>
            <person name="Xavier R.J."/>
            <person name="Alm E.J."/>
        </authorList>
    </citation>
    <scope>NUCLEOTIDE SEQUENCE [LARGE SCALE GENOMIC DNA]</scope>
    <source>
        <strain evidence="6 42">BIOML-A11</strain>
        <strain evidence="5 37">BIOML-A27</strain>
        <strain evidence="8 43">BIOML-A3</strain>
        <strain evidence="2 40">BIOML-A36</strain>
        <strain evidence="4 39">BIOML-A37</strain>
        <strain evidence="3 38">BIOML-A38</strain>
        <strain evidence="1 36">BIOML-A42</strain>
        <strain evidence="7 41">BIOML-A5</strain>
    </source>
</reference>
<gene>
    <name evidence="14" type="ORF">B5G17_11815</name>
    <name evidence="24" type="ORF">DW216_06635</name>
    <name evidence="23" type="ORF">DW729_08485</name>
    <name evidence="22" type="ORF">DW758_11925</name>
    <name evidence="21" type="ORF">DW831_02160</name>
    <name evidence="20" type="ORF">DW873_03350</name>
    <name evidence="19" type="ORF">DWW83_10150</name>
    <name evidence="18" type="ORF">DXC80_04830</name>
    <name evidence="17" type="ORF">DXC91_12360</name>
    <name evidence="16" type="ORF">DXD40_04925</name>
    <name evidence="15" type="ORF">DXD90_06555</name>
    <name evidence="7" type="ORF">GAP47_18025</name>
    <name evidence="8" type="ORF">GAP48_18150</name>
    <name evidence="6" type="ORF">GAP55_04720</name>
    <name evidence="1" type="ORF">GAQ56_00690</name>
    <name evidence="5" type="ORF">GAQ59_00580</name>
    <name evidence="2" type="ORF">GAQ70_00830</name>
    <name evidence="3" type="ORF">GAQ72_00610</name>
    <name evidence="4" type="ORF">GAQ75_04125</name>
    <name evidence="10" type="ORF">POY73_10765</name>
    <name evidence="9" type="ORF">POY80_01050</name>
    <name evidence="12" type="ORF">POZ10_14470</name>
    <name evidence="11" type="ORF">POZ24_05340</name>
    <name evidence="13" type="ORF">RVH16_02120</name>
</gene>
<dbReference type="RefSeq" id="WP_080545834.1">
    <property type="nucleotide sequence ID" value="NZ_AP019724.1"/>
</dbReference>
<evidence type="ECO:0000313" key="41">
    <source>
        <dbReference type="Proteomes" id="UP000462376"/>
    </source>
</evidence>
<evidence type="ECO:0000313" key="12">
    <source>
        <dbReference type="EMBL" id="MDC1901818.1"/>
    </source>
</evidence>
<dbReference type="Proteomes" id="UP000433928">
    <property type="component" value="Unassembled WGS sequence"/>
</dbReference>
<dbReference type="EMBL" id="QSHA01000002">
    <property type="protein sequence ID" value="RHB76540.1"/>
    <property type="molecule type" value="Genomic_DNA"/>
</dbReference>
<evidence type="ECO:0000313" key="6">
    <source>
        <dbReference type="EMBL" id="KAB4214715.1"/>
    </source>
</evidence>
<evidence type="ECO:0000313" key="19">
    <source>
        <dbReference type="EMBL" id="RGU39376.1"/>
    </source>
</evidence>
<evidence type="ECO:0000313" key="7">
    <source>
        <dbReference type="EMBL" id="KAB4231393.1"/>
    </source>
</evidence>
<evidence type="ECO:0000313" key="1">
    <source>
        <dbReference type="EMBL" id="KAB4096369.1"/>
    </source>
</evidence>
<dbReference type="Proteomes" id="UP000466952">
    <property type="component" value="Unassembled WGS sequence"/>
</dbReference>
<reference evidence="25" key="1">
    <citation type="submission" date="2017-04" db="EMBL/GenBank/DDBJ databases">
        <title>Function of individual gut microbiota members based on whole genome sequencing of pure cultures obtained from chicken caecum.</title>
        <authorList>
            <person name="Medvecky M."/>
            <person name="Cejkova D."/>
            <person name="Polansky O."/>
            <person name="Karasova D."/>
            <person name="Kubasova T."/>
            <person name="Cizek A."/>
            <person name="Rychlik I."/>
        </authorList>
    </citation>
    <scope>NUCLEOTIDE SEQUENCE [LARGE SCALE GENOMIC DNA]</scope>
    <source>
        <strain evidence="25">An67</strain>
    </source>
</reference>
<dbReference type="Proteomes" id="UP000286114">
    <property type="component" value="Unassembled WGS sequence"/>
</dbReference>
<dbReference type="EMBL" id="WCTL01000021">
    <property type="protein sequence ID" value="KAB4231393.1"/>
    <property type="molecule type" value="Genomic_DNA"/>
</dbReference>
<dbReference type="EMBL" id="QSKL01000004">
    <property type="protein sequence ID" value="RHE60512.1"/>
    <property type="molecule type" value="Genomic_DNA"/>
</dbReference>
<reference evidence="26 27" key="3">
    <citation type="submission" date="2018-08" db="EMBL/GenBank/DDBJ databases">
        <title>A genome reference for cultivated species of the human gut microbiota.</title>
        <authorList>
            <person name="Zou Y."/>
            <person name="Xue W."/>
            <person name="Luo G."/>
        </authorList>
    </citation>
    <scope>NUCLEOTIDE SEQUENCE [LARGE SCALE GENOMIC DNA]</scope>
    <source>
        <strain evidence="19 32">AF17-20</strain>
        <strain evidence="24 31">AM18-14LB</strain>
        <strain evidence="23 34">AM27-46</strain>
        <strain evidence="22 30">AM29-12AC</strain>
        <strain evidence="21 33">AM34-25</strain>
        <strain evidence="20 35">AM39-1</strain>
        <strain evidence="18 26">TF08-13</strain>
        <strain evidence="17 28">TF09-22</strain>
        <strain evidence="16 27">TM04-30</strain>
        <strain evidence="15 29">TM10-17</strain>
    </source>
</reference>
<evidence type="ECO:0000313" key="4">
    <source>
        <dbReference type="EMBL" id="KAB4127710.1"/>
    </source>
</evidence>
<evidence type="ECO:0000313" key="44">
    <source>
        <dbReference type="Proteomes" id="UP001215818"/>
    </source>
</evidence>
<dbReference type="EMBL" id="QRJL01000003">
    <property type="protein sequence ID" value="RHH32509.1"/>
    <property type="molecule type" value="Genomic_DNA"/>
</dbReference>
<evidence type="ECO:0000313" key="40">
    <source>
        <dbReference type="Proteomes" id="UP000441711"/>
    </source>
</evidence>
<evidence type="ECO:0000313" key="24">
    <source>
        <dbReference type="EMBL" id="RHH32509.1"/>
    </source>
</evidence>
<dbReference type="EMBL" id="JAQNSG010000004">
    <property type="protein sequence ID" value="MDC1879449.1"/>
    <property type="molecule type" value="Genomic_DNA"/>
</dbReference>
<organism evidence="14 25">
    <name type="scientific">Bacteroides uniformis</name>
    <dbReference type="NCBI Taxonomy" id="820"/>
    <lineage>
        <taxon>Bacteria</taxon>
        <taxon>Pseudomonadati</taxon>
        <taxon>Bacteroidota</taxon>
        <taxon>Bacteroidia</taxon>
        <taxon>Bacteroidales</taxon>
        <taxon>Bacteroidaceae</taxon>
        <taxon>Bacteroides</taxon>
    </lineage>
</organism>
<accession>A0A1Y3UZS3</accession>
<dbReference type="Proteomes" id="UP000434462">
    <property type="component" value="Unassembled WGS sequence"/>
</dbReference>
<proteinExistence type="predicted"/>
<sequence>MKTRKSKTGTKITAVAIAAATVVEAIAIRRKQLFILLMVGAVCLGTSQSVQAQCTAKNEAFQSGEHVMYDLYFNWKFIWKKVGLASLTTNATTYHSEPAFRFNLLCVGSKKTDFFFKMRDTLTCYVSDRLEPLYFRKAAEEGSRHTVDEAWFSYSDGLANVKQRRTWHNPVREAQEMEYSDSRCIFDMLSILAQARSYDPKDYKVGQKILFPMATGRRVEEQTLIYRGKEEVKANNDTVYRCLVFSFVEYKKGKEKEVITFFVSDDKNHLPIRLDMYLNFGSAKAFFKSVRGNRYPMTSVVRKK</sequence>
<dbReference type="Proteomes" id="UP000284022">
    <property type="component" value="Unassembled WGS sequence"/>
</dbReference>
<protein>
    <submittedName>
        <fullName evidence="1">DUF3108 domain-containing protein</fullName>
    </submittedName>
</protein>
<evidence type="ECO:0000313" key="10">
    <source>
        <dbReference type="EMBL" id="MDC1794606.1"/>
    </source>
</evidence>
<dbReference type="Proteomes" id="UP000260874">
    <property type="component" value="Unassembled WGS sequence"/>
</dbReference>
<evidence type="ECO:0000313" key="15">
    <source>
        <dbReference type="EMBL" id="RGI77264.1"/>
    </source>
</evidence>
<evidence type="ECO:0000313" key="25">
    <source>
        <dbReference type="Proteomes" id="UP000196329"/>
    </source>
</evidence>
<dbReference type="EMBL" id="QSRK01000005">
    <property type="protein sequence ID" value="RGL16010.1"/>
    <property type="molecule type" value="Genomic_DNA"/>
</dbReference>
<dbReference type="EMBL" id="JAQNQY010000001">
    <property type="protein sequence ID" value="MDC1751031.1"/>
    <property type="molecule type" value="Genomic_DNA"/>
</dbReference>
<dbReference type="Proteomes" id="UP000284514">
    <property type="component" value="Unassembled WGS sequence"/>
</dbReference>
<dbReference type="GeneID" id="99750438"/>
<dbReference type="EMBL" id="QSRB01000009">
    <property type="protein sequence ID" value="RGK85097.1"/>
    <property type="molecule type" value="Genomic_DNA"/>
</dbReference>